<dbReference type="STRING" id="320771.Cflav_PD1640"/>
<dbReference type="EMBL" id="ABOX02000032">
    <property type="protein sequence ID" value="EEF59148.1"/>
    <property type="molecule type" value="Genomic_DNA"/>
</dbReference>
<dbReference type="RefSeq" id="WP_007416859.1">
    <property type="nucleotide sequence ID" value="NZ_ABOX02000032.1"/>
</dbReference>
<protein>
    <submittedName>
        <fullName evidence="3">Uncharacterized protein</fullName>
    </submittedName>
</protein>
<keyword evidence="4" id="KW-1185">Reference proteome</keyword>
<gene>
    <name evidence="3" type="ORF">Cflav_PD1640</name>
</gene>
<dbReference type="Proteomes" id="UP000003688">
    <property type="component" value="Unassembled WGS sequence"/>
</dbReference>
<evidence type="ECO:0000313" key="4">
    <source>
        <dbReference type="Proteomes" id="UP000003688"/>
    </source>
</evidence>
<feature type="transmembrane region" description="Helical" evidence="2">
    <location>
        <begin position="18"/>
        <end position="39"/>
    </location>
</feature>
<keyword evidence="2" id="KW-1133">Transmembrane helix</keyword>
<accession>B9XM20</accession>
<feature type="region of interest" description="Disordered" evidence="1">
    <location>
        <begin position="184"/>
        <end position="239"/>
    </location>
</feature>
<reference evidence="3 4" key="1">
    <citation type="journal article" date="2011" name="J. Bacteriol.">
        <title>Genome sequence of 'Pedosphaera parvula' Ellin514, an aerobic Verrucomicrobial isolate from pasture soil.</title>
        <authorList>
            <person name="Kant R."/>
            <person name="van Passel M.W."/>
            <person name="Sangwan P."/>
            <person name="Palva A."/>
            <person name="Lucas S."/>
            <person name="Copeland A."/>
            <person name="Lapidus A."/>
            <person name="Glavina Del Rio T."/>
            <person name="Dalin E."/>
            <person name="Tice H."/>
            <person name="Bruce D."/>
            <person name="Goodwin L."/>
            <person name="Pitluck S."/>
            <person name="Chertkov O."/>
            <person name="Larimer F.W."/>
            <person name="Land M.L."/>
            <person name="Hauser L."/>
            <person name="Brettin T.S."/>
            <person name="Detter J.C."/>
            <person name="Han S."/>
            <person name="de Vos W.M."/>
            <person name="Janssen P.H."/>
            <person name="Smidt H."/>
        </authorList>
    </citation>
    <scope>NUCLEOTIDE SEQUENCE [LARGE SCALE GENOMIC DNA]</scope>
    <source>
        <strain evidence="3 4">Ellin514</strain>
    </source>
</reference>
<dbReference type="AlphaFoldDB" id="B9XM20"/>
<evidence type="ECO:0000256" key="1">
    <source>
        <dbReference type="SAM" id="MobiDB-lite"/>
    </source>
</evidence>
<sequence precursor="true">MKKYTELFMKLRPGERRLVVVVGLIFFVVLNWLFIVPQFHGFARATLRMEKAQKTLEMYRREVGHKAEYQRKVNMMESEGSAVPLEDQGINFERFYMARLNENNVSRVNNSPLSTHTNQFFVEQQMSINVIANETNLVNFLYSLGSGGSTMRVRSMSLRPEPSHQQLNANITLVSSYQKKVPPRATVPAASESKTAAAVPAPAKKPASVPTTGSNKTATASIKMPGVTNKLGPQTLKRP</sequence>
<dbReference type="OrthoDB" id="9871022at2"/>
<proteinExistence type="predicted"/>
<evidence type="ECO:0000256" key="2">
    <source>
        <dbReference type="SAM" id="Phobius"/>
    </source>
</evidence>
<feature type="compositionally biased region" description="Low complexity" evidence="1">
    <location>
        <begin position="193"/>
        <end position="212"/>
    </location>
</feature>
<name>B9XM20_PEDPL</name>
<comment type="caution">
    <text evidence="3">The sequence shown here is derived from an EMBL/GenBank/DDBJ whole genome shotgun (WGS) entry which is preliminary data.</text>
</comment>
<keyword evidence="2" id="KW-0472">Membrane</keyword>
<keyword evidence="2" id="KW-0812">Transmembrane</keyword>
<organism evidence="3 4">
    <name type="scientific">Pedosphaera parvula (strain Ellin514)</name>
    <dbReference type="NCBI Taxonomy" id="320771"/>
    <lineage>
        <taxon>Bacteria</taxon>
        <taxon>Pseudomonadati</taxon>
        <taxon>Verrucomicrobiota</taxon>
        <taxon>Pedosphaerae</taxon>
        <taxon>Pedosphaerales</taxon>
        <taxon>Pedosphaeraceae</taxon>
        <taxon>Pedosphaera</taxon>
    </lineage>
</organism>
<evidence type="ECO:0000313" key="3">
    <source>
        <dbReference type="EMBL" id="EEF59148.1"/>
    </source>
</evidence>
<dbReference type="Gene3D" id="3.30.70.60">
    <property type="match status" value="1"/>
</dbReference>
<dbReference type="InterPro" id="IPR014717">
    <property type="entry name" value="Transl_elong_EF1B/ribsomal_bS6"/>
</dbReference>